<evidence type="ECO:0000256" key="1">
    <source>
        <dbReference type="SAM" id="Phobius"/>
    </source>
</evidence>
<evidence type="ECO:0000313" key="2">
    <source>
        <dbReference type="EMBL" id="CAO80118.1"/>
    </source>
</evidence>
<dbReference type="STRING" id="459349.CLOAM0209"/>
<organism evidence="2 3">
    <name type="scientific">Cloacimonas acidaminovorans (strain Evry)</name>
    <dbReference type="NCBI Taxonomy" id="459349"/>
    <lineage>
        <taxon>Bacteria</taxon>
        <taxon>Pseudomonadati</taxon>
        <taxon>Candidatus Cloacimonadota</taxon>
        <taxon>Candidatus Cloacimonadia</taxon>
        <taxon>Candidatus Cloacimonadales</taxon>
        <taxon>Candidatus Cloacimonadaceae</taxon>
        <taxon>Candidatus Cloacimonas</taxon>
    </lineage>
</organism>
<evidence type="ECO:0000313" key="3">
    <source>
        <dbReference type="Proteomes" id="UP000002019"/>
    </source>
</evidence>
<dbReference type="KEGG" id="caci:CLOAM0209"/>
<dbReference type="HOGENOM" id="CLU_2092482_0_0_0"/>
<protein>
    <submittedName>
        <fullName evidence="2">Uncharacterized protein</fullName>
    </submittedName>
</protein>
<dbReference type="EMBL" id="CU466930">
    <property type="protein sequence ID" value="CAO80118.1"/>
    <property type="molecule type" value="Genomic_DNA"/>
</dbReference>
<name>B0VF66_CLOAI</name>
<keyword evidence="1" id="KW-0472">Membrane</keyword>
<dbReference type="Proteomes" id="UP000002019">
    <property type="component" value="Chromosome"/>
</dbReference>
<sequence length="116" mass="12989">MDFIIANQEFFLGLISALVVWIISRTTGKLIDKAKVNSALAIILDIIQDIKINPATKDLDDYAKKQLAVERATKSLPARQTNVILKVFGTIGGAIEYVFHNRKWLFSIGKKIRGVF</sequence>
<accession>B0VF66</accession>
<feature type="transmembrane region" description="Helical" evidence="1">
    <location>
        <begin position="6"/>
        <end position="23"/>
    </location>
</feature>
<dbReference type="AlphaFoldDB" id="B0VF66"/>
<keyword evidence="3" id="KW-1185">Reference proteome</keyword>
<gene>
    <name evidence="2" type="ordered locus">CLOAM0209</name>
</gene>
<reference evidence="2 3" key="1">
    <citation type="journal article" date="2008" name="J. Bacteriol.">
        <title>'Candidatus Cloacamonas acidaminovorans': genome sequence reconstruction provides a first glimpse of a new bacterial division.</title>
        <authorList>
            <person name="Pelletier E."/>
            <person name="Kreimeyer A."/>
            <person name="Bocs S."/>
            <person name="Rouy Z."/>
            <person name="Gyapay G."/>
            <person name="Chouari R."/>
            <person name="Riviere D."/>
            <person name="Ganesan A."/>
            <person name="Daegelen P."/>
            <person name="Sghir A."/>
            <person name="Cohen G.N."/>
            <person name="Medigue C."/>
            <person name="Weissenbach J."/>
            <person name="Le Paslier D."/>
        </authorList>
    </citation>
    <scope>NUCLEOTIDE SEQUENCE [LARGE SCALE GENOMIC DNA]</scope>
    <source>
        <strain evidence="3">Evry</strain>
    </source>
</reference>
<keyword evidence="1" id="KW-1133">Transmembrane helix</keyword>
<dbReference type="RefSeq" id="WP_015423979.1">
    <property type="nucleotide sequence ID" value="NC_020449.1"/>
</dbReference>
<keyword evidence="1" id="KW-0812">Transmembrane</keyword>
<proteinExistence type="predicted"/>